<feature type="compositionally biased region" description="Low complexity" evidence="1">
    <location>
        <begin position="305"/>
        <end position="319"/>
    </location>
</feature>
<gene>
    <name evidence="3" type="ORF">PPROV_000699000</name>
</gene>
<evidence type="ECO:0000313" key="3">
    <source>
        <dbReference type="EMBL" id="GHP08249.1"/>
    </source>
</evidence>
<keyword evidence="4" id="KW-1185">Reference proteome</keyword>
<feature type="region of interest" description="Disordered" evidence="1">
    <location>
        <begin position="300"/>
        <end position="319"/>
    </location>
</feature>
<feature type="domain" description="BCNT-C" evidence="2">
    <location>
        <begin position="232"/>
        <end position="312"/>
    </location>
</feature>
<dbReference type="EMBL" id="BNJQ01000020">
    <property type="protein sequence ID" value="GHP08249.1"/>
    <property type="molecule type" value="Genomic_DNA"/>
</dbReference>
<feature type="compositionally biased region" description="Basic and acidic residues" evidence="1">
    <location>
        <begin position="33"/>
        <end position="48"/>
    </location>
</feature>
<dbReference type="OrthoDB" id="445677at2759"/>
<organism evidence="3 4">
    <name type="scientific">Pycnococcus provasolii</name>
    <dbReference type="NCBI Taxonomy" id="41880"/>
    <lineage>
        <taxon>Eukaryota</taxon>
        <taxon>Viridiplantae</taxon>
        <taxon>Chlorophyta</taxon>
        <taxon>Pseudoscourfieldiophyceae</taxon>
        <taxon>Pseudoscourfieldiales</taxon>
        <taxon>Pycnococcaceae</taxon>
        <taxon>Pycnococcus</taxon>
    </lineage>
</organism>
<protein>
    <recommendedName>
        <fullName evidence="2">BCNT-C domain-containing protein</fullName>
    </recommendedName>
</protein>
<dbReference type="PANTHER" id="PTHR48295:SF1">
    <property type="entry name" value="SWR1-COMPLEX PROTEIN 5"/>
    <property type="match status" value="1"/>
</dbReference>
<dbReference type="Proteomes" id="UP000660262">
    <property type="component" value="Unassembled WGS sequence"/>
</dbReference>
<sequence>MAKDKKKASKKSQARSADAADDGYVSAEDEDYDPLKDKSAPKDERQELDANAGFGIPGASSAALLIAQQRSVKQQLAERRKAGYVDSVWTKLKEATRAPTPVMHIPSFQQRAAMPRAVVVRGSGTFQTPTTTATTTATVQAATTAAPESAEAALATLSHTQTFDGKDEQSVNASRVSAAADALAVAREAALAAMPRAGLVRVTEQRNFAGKTVEVARTVKAGSKAHAAAEKRKAATGVDAVLGALEKKQKVTVTEKSRADWETHKEKADLTEELEKHKRSGGAYLAQQDFLKRTELRQWEKGKSTAAQAAPAATAPRAR</sequence>
<dbReference type="PROSITE" id="PS51279">
    <property type="entry name" value="BCNT_C"/>
    <property type="match status" value="1"/>
</dbReference>
<evidence type="ECO:0000259" key="2">
    <source>
        <dbReference type="PROSITE" id="PS51279"/>
    </source>
</evidence>
<name>A0A830HTI5_9CHLO</name>
<accession>A0A830HTI5</accession>
<comment type="caution">
    <text evidence="3">The sequence shown here is derived from an EMBL/GenBank/DDBJ whole genome shotgun (WGS) entry which is preliminary data.</text>
</comment>
<evidence type="ECO:0000256" key="1">
    <source>
        <dbReference type="SAM" id="MobiDB-lite"/>
    </source>
</evidence>
<dbReference type="PANTHER" id="PTHR48295">
    <property type="entry name" value="CRANIOFACIAL DEVELOPMENT PROTEIN 1"/>
    <property type="match status" value="1"/>
</dbReference>
<evidence type="ECO:0000313" key="4">
    <source>
        <dbReference type="Proteomes" id="UP000660262"/>
    </source>
</evidence>
<dbReference type="AlphaFoldDB" id="A0A830HTI5"/>
<reference evidence="3" key="1">
    <citation type="submission" date="2020-10" db="EMBL/GenBank/DDBJ databases">
        <title>Unveiling of a novel bifunctional photoreceptor, Dualchrome1, isolated from a cosmopolitan green alga.</title>
        <authorList>
            <person name="Suzuki S."/>
            <person name="Kawachi M."/>
        </authorList>
    </citation>
    <scope>NUCLEOTIDE SEQUENCE</scope>
    <source>
        <strain evidence="3">NIES 2893</strain>
    </source>
</reference>
<feature type="region of interest" description="Disordered" evidence="1">
    <location>
        <begin position="1"/>
        <end position="54"/>
    </location>
</feature>
<proteinExistence type="predicted"/>
<feature type="compositionally biased region" description="Basic residues" evidence="1">
    <location>
        <begin position="1"/>
        <end position="13"/>
    </location>
</feature>
<dbReference type="Pfam" id="PF07572">
    <property type="entry name" value="BCNT"/>
    <property type="match status" value="1"/>
</dbReference>
<dbReference type="InterPro" id="IPR011421">
    <property type="entry name" value="BCNT-C"/>
</dbReference>
<dbReference type="InterPro" id="IPR027124">
    <property type="entry name" value="Swc5/CFDP1/2"/>
</dbReference>